<reference evidence="3" key="1">
    <citation type="submission" date="2022-10" db="EMBL/GenBank/DDBJ databases">
        <title>Genome assembly of Pristionchus species.</title>
        <authorList>
            <person name="Yoshida K."/>
            <person name="Sommer R.J."/>
        </authorList>
    </citation>
    <scope>NUCLEOTIDE SEQUENCE [LARGE SCALE GENOMIC DNA]</scope>
    <source>
        <strain evidence="3">RS5460</strain>
    </source>
</reference>
<gene>
    <name evidence="2" type="ORF">PMAYCL1PPCAC_15558</name>
</gene>
<sequence>SSMRLLAVFLLVGTATAQQAQFQTKFQTIVSTYLGTNLGKACDLVAVDVLKLLPMANMTAHLMKEAIGLVPSTKYLSAIGMLSTYQSCLEKAGSNMEKAMTVVGGAFKLKMQPLYKKVMDKVKAMRTNGKTDAEIRPEGFKIATAGLTKLLIQGIINVCMTQSTKAEYDCALAPLKTIMQTSLYNMTYNPTIG</sequence>
<evidence type="ECO:0000313" key="3">
    <source>
        <dbReference type="Proteomes" id="UP001328107"/>
    </source>
</evidence>
<keyword evidence="3" id="KW-1185">Reference proteome</keyword>
<feature type="chain" id="PRO_5043029652" evidence="1">
    <location>
        <begin position="18"/>
        <end position="193"/>
    </location>
</feature>
<organism evidence="2 3">
    <name type="scientific">Pristionchus mayeri</name>
    <dbReference type="NCBI Taxonomy" id="1317129"/>
    <lineage>
        <taxon>Eukaryota</taxon>
        <taxon>Metazoa</taxon>
        <taxon>Ecdysozoa</taxon>
        <taxon>Nematoda</taxon>
        <taxon>Chromadorea</taxon>
        <taxon>Rhabditida</taxon>
        <taxon>Rhabditina</taxon>
        <taxon>Diplogasteromorpha</taxon>
        <taxon>Diplogasteroidea</taxon>
        <taxon>Neodiplogasteridae</taxon>
        <taxon>Pristionchus</taxon>
    </lineage>
</organism>
<accession>A0AAN5CJ29</accession>
<feature type="signal peptide" evidence="1">
    <location>
        <begin position="1"/>
        <end position="17"/>
    </location>
</feature>
<dbReference type="Proteomes" id="UP001328107">
    <property type="component" value="Unassembled WGS sequence"/>
</dbReference>
<dbReference type="EMBL" id="BTRK01000004">
    <property type="protein sequence ID" value="GMR45363.1"/>
    <property type="molecule type" value="Genomic_DNA"/>
</dbReference>
<feature type="non-terminal residue" evidence="2">
    <location>
        <position position="1"/>
    </location>
</feature>
<dbReference type="AlphaFoldDB" id="A0AAN5CJ29"/>
<protein>
    <submittedName>
        <fullName evidence="2">Uncharacterized protein</fullName>
    </submittedName>
</protein>
<name>A0AAN5CJ29_9BILA</name>
<keyword evidence="1" id="KW-0732">Signal</keyword>
<evidence type="ECO:0000256" key="1">
    <source>
        <dbReference type="SAM" id="SignalP"/>
    </source>
</evidence>
<evidence type="ECO:0000313" key="2">
    <source>
        <dbReference type="EMBL" id="GMR45363.1"/>
    </source>
</evidence>
<comment type="caution">
    <text evidence="2">The sequence shown here is derived from an EMBL/GenBank/DDBJ whole genome shotgun (WGS) entry which is preliminary data.</text>
</comment>
<proteinExistence type="predicted"/>